<dbReference type="GO" id="GO:0050661">
    <property type="term" value="F:NADP binding"/>
    <property type="evidence" value="ECO:0007669"/>
    <property type="project" value="InterPro"/>
</dbReference>
<dbReference type="GO" id="GO:0008270">
    <property type="term" value="F:zinc ion binding"/>
    <property type="evidence" value="ECO:0007669"/>
    <property type="project" value="InterPro"/>
</dbReference>
<dbReference type="FunFam" id="3.40.140.10:FF:000025">
    <property type="entry name" value="Riboflavin biosynthesis protein RibD"/>
    <property type="match status" value="1"/>
</dbReference>
<proteinExistence type="predicted"/>
<evidence type="ECO:0000256" key="8">
    <source>
        <dbReference type="ARBA" id="ARBA00022857"/>
    </source>
</evidence>
<keyword evidence="5" id="KW-0479">Metal-binding</keyword>
<evidence type="ECO:0000313" key="12">
    <source>
        <dbReference type="EMBL" id="SVA27943.1"/>
    </source>
</evidence>
<dbReference type="PIRSF" id="PIRSF006769">
    <property type="entry name" value="RibD"/>
    <property type="match status" value="1"/>
</dbReference>
<dbReference type="EMBL" id="UINC01006509">
    <property type="protein sequence ID" value="SVA27943.1"/>
    <property type="molecule type" value="Genomic_DNA"/>
</dbReference>
<dbReference type="UniPathway" id="UPA00275">
    <property type="reaction ID" value="UER00401"/>
</dbReference>
<dbReference type="SUPFAM" id="SSF53597">
    <property type="entry name" value="Dihydrofolate reductase-like"/>
    <property type="match status" value="1"/>
</dbReference>
<name>A0A381UMA5_9ZZZZ</name>
<evidence type="ECO:0000256" key="4">
    <source>
        <dbReference type="ARBA" id="ARBA00022619"/>
    </source>
</evidence>
<dbReference type="InterPro" id="IPR004794">
    <property type="entry name" value="Eubact_RibD"/>
</dbReference>
<evidence type="ECO:0000256" key="5">
    <source>
        <dbReference type="ARBA" id="ARBA00022723"/>
    </source>
</evidence>
<evidence type="ECO:0000256" key="1">
    <source>
        <dbReference type="ARBA" id="ARBA00001947"/>
    </source>
</evidence>
<dbReference type="InterPro" id="IPR024072">
    <property type="entry name" value="DHFR-like_dom_sf"/>
</dbReference>
<feature type="domain" description="CMP/dCMP-type deaminase" evidence="11">
    <location>
        <begin position="5"/>
        <end position="126"/>
    </location>
</feature>
<comment type="pathway">
    <text evidence="2">Cofactor biosynthesis; riboflavin biosynthesis; 5-amino-6-(D-ribitylamino)uracil from GTP: step 2/4.</text>
</comment>
<gene>
    <name evidence="12" type="ORF">METZ01_LOCUS80797</name>
</gene>
<evidence type="ECO:0000256" key="2">
    <source>
        <dbReference type="ARBA" id="ARBA00004882"/>
    </source>
</evidence>
<sequence length="347" mass="37593">MTFSHQDSQCMALALKLSMKGRSTVGANPMVGCVITRDGKIIAQDYHQEYGKAHAEVNALNQIKLQAKDTIMYVTLEPCSHYGKTPPCTKSIIKSGVKKVIVAMLDPNPLSCGKGADLLKDAGIEVDVGLLENEARELNRGFVKRMLTGLPFVTSKIAMSLDGKTAMSSGESKWITSEQSRNDVQKLRCNNQAIMTGSGTVISDNPSLTVRLNYSEINPLRVVIDSGNKITNQKLNIFSSDASTIVLNSNNSSVLSNGKIDLKAVLIKLGEMGINNLLVEAGSGLNGAMLDAGLIDEYIIYTAPIILGSDAQSMFQIPLTKMTEKIYLDIVEIRNIGEDIKIKAIPR</sequence>
<dbReference type="PANTHER" id="PTHR38011">
    <property type="entry name" value="DIHYDROFOLATE REDUCTASE FAMILY PROTEIN (AFU_ORTHOLOGUE AFUA_8G06820)"/>
    <property type="match status" value="1"/>
</dbReference>
<dbReference type="PANTHER" id="PTHR38011:SF7">
    <property type="entry name" value="2,5-DIAMINO-6-RIBOSYLAMINO-4(3H)-PYRIMIDINONE 5'-PHOSPHATE REDUCTASE"/>
    <property type="match status" value="1"/>
</dbReference>
<dbReference type="GO" id="GO:0008703">
    <property type="term" value="F:5-amino-6-(5-phosphoribosylamino)uracil reductase activity"/>
    <property type="evidence" value="ECO:0007669"/>
    <property type="project" value="InterPro"/>
</dbReference>
<evidence type="ECO:0000256" key="7">
    <source>
        <dbReference type="ARBA" id="ARBA00022833"/>
    </source>
</evidence>
<dbReference type="NCBIfam" id="TIGR00326">
    <property type="entry name" value="eubact_ribD"/>
    <property type="match status" value="1"/>
</dbReference>
<dbReference type="GO" id="GO:0008835">
    <property type="term" value="F:diaminohydroxyphosphoribosylaminopyrimidine deaminase activity"/>
    <property type="evidence" value="ECO:0007669"/>
    <property type="project" value="InterPro"/>
</dbReference>
<keyword evidence="8" id="KW-0521">NADP</keyword>
<dbReference type="InterPro" id="IPR016192">
    <property type="entry name" value="APOBEC/CMP_deaminase_Zn-bd"/>
</dbReference>
<comment type="cofactor">
    <cofactor evidence="1">
        <name>Zn(2+)</name>
        <dbReference type="ChEBI" id="CHEBI:29105"/>
    </cofactor>
</comment>
<comment type="pathway">
    <text evidence="3">Cofactor biosynthesis; riboflavin biosynthesis; 5-amino-6-(D-ribitylamino)uracil from GTP: step 3/4.</text>
</comment>
<dbReference type="NCBIfam" id="TIGR00227">
    <property type="entry name" value="ribD_Cterm"/>
    <property type="match status" value="1"/>
</dbReference>
<organism evidence="12">
    <name type="scientific">marine metagenome</name>
    <dbReference type="NCBI Taxonomy" id="408172"/>
    <lineage>
        <taxon>unclassified sequences</taxon>
        <taxon>metagenomes</taxon>
        <taxon>ecological metagenomes</taxon>
    </lineage>
</organism>
<dbReference type="GO" id="GO:0009231">
    <property type="term" value="P:riboflavin biosynthetic process"/>
    <property type="evidence" value="ECO:0007669"/>
    <property type="project" value="UniProtKB-UniPathway"/>
</dbReference>
<dbReference type="Gene3D" id="3.40.140.10">
    <property type="entry name" value="Cytidine Deaminase, domain 2"/>
    <property type="match status" value="1"/>
</dbReference>
<dbReference type="InterPro" id="IPR050765">
    <property type="entry name" value="Riboflavin_Biosynth_HTPR"/>
</dbReference>
<dbReference type="SUPFAM" id="SSF53927">
    <property type="entry name" value="Cytidine deaminase-like"/>
    <property type="match status" value="1"/>
</dbReference>
<keyword evidence="4" id="KW-0686">Riboflavin biosynthesis</keyword>
<keyword evidence="6" id="KW-0378">Hydrolase</keyword>
<dbReference type="InterPro" id="IPR002734">
    <property type="entry name" value="RibDG_C"/>
</dbReference>
<dbReference type="AlphaFoldDB" id="A0A381UMA5"/>
<dbReference type="Pfam" id="PF01872">
    <property type="entry name" value="RibD_C"/>
    <property type="match status" value="1"/>
</dbReference>
<keyword evidence="7" id="KW-0862">Zinc</keyword>
<dbReference type="Pfam" id="PF00383">
    <property type="entry name" value="dCMP_cyt_deam_1"/>
    <property type="match status" value="1"/>
</dbReference>
<evidence type="ECO:0000256" key="9">
    <source>
        <dbReference type="ARBA" id="ARBA00023002"/>
    </source>
</evidence>
<evidence type="ECO:0000256" key="6">
    <source>
        <dbReference type="ARBA" id="ARBA00022801"/>
    </source>
</evidence>
<keyword evidence="9" id="KW-0560">Oxidoreductase</keyword>
<accession>A0A381UMA5</accession>
<dbReference type="CDD" id="cd01284">
    <property type="entry name" value="Riboflavin_deaminase-reductase"/>
    <property type="match status" value="1"/>
</dbReference>
<protein>
    <recommendedName>
        <fullName evidence="11">CMP/dCMP-type deaminase domain-containing protein</fullName>
    </recommendedName>
</protein>
<dbReference type="PROSITE" id="PS51747">
    <property type="entry name" value="CYT_DCMP_DEAMINASES_2"/>
    <property type="match status" value="1"/>
</dbReference>
<evidence type="ECO:0000256" key="10">
    <source>
        <dbReference type="ARBA" id="ARBA00023268"/>
    </source>
</evidence>
<evidence type="ECO:0000256" key="3">
    <source>
        <dbReference type="ARBA" id="ARBA00004910"/>
    </source>
</evidence>
<dbReference type="InterPro" id="IPR016193">
    <property type="entry name" value="Cytidine_deaminase-like"/>
</dbReference>
<dbReference type="InterPro" id="IPR011549">
    <property type="entry name" value="RibD_C"/>
</dbReference>
<reference evidence="12" key="1">
    <citation type="submission" date="2018-05" db="EMBL/GenBank/DDBJ databases">
        <authorList>
            <person name="Lanie J.A."/>
            <person name="Ng W.-L."/>
            <person name="Kazmierczak K.M."/>
            <person name="Andrzejewski T.M."/>
            <person name="Davidsen T.M."/>
            <person name="Wayne K.J."/>
            <person name="Tettelin H."/>
            <person name="Glass J.I."/>
            <person name="Rusch D."/>
            <person name="Podicherti R."/>
            <person name="Tsui H.-C.T."/>
            <person name="Winkler M.E."/>
        </authorList>
    </citation>
    <scope>NUCLEOTIDE SEQUENCE</scope>
</reference>
<dbReference type="InterPro" id="IPR002125">
    <property type="entry name" value="CMP_dCMP_dom"/>
</dbReference>
<keyword evidence="10" id="KW-0511">Multifunctional enzyme</keyword>
<dbReference type="Gene3D" id="3.40.430.10">
    <property type="entry name" value="Dihydrofolate Reductase, subunit A"/>
    <property type="match status" value="1"/>
</dbReference>
<dbReference type="PROSITE" id="PS00903">
    <property type="entry name" value="CYT_DCMP_DEAMINASES_1"/>
    <property type="match status" value="1"/>
</dbReference>
<evidence type="ECO:0000259" key="11">
    <source>
        <dbReference type="PROSITE" id="PS51747"/>
    </source>
</evidence>